<evidence type="ECO:0000313" key="2">
    <source>
        <dbReference type="EMBL" id="GFR21141.1"/>
    </source>
</evidence>
<name>A0A8X6JX58_TRICU</name>
<feature type="signal peptide" evidence="1">
    <location>
        <begin position="1"/>
        <end position="18"/>
    </location>
</feature>
<protein>
    <submittedName>
        <fullName evidence="2">Uncharacterized protein</fullName>
    </submittedName>
</protein>
<evidence type="ECO:0000313" key="3">
    <source>
        <dbReference type="Proteomes" id="UP000887116"/>
    </source>
</evidence>
<dbReference type="EMBL" id="BMAO01008133">
    <property type="protein sequence ID" value="GFR21141.1"/>
    <property type="molecule type" value="Genomic_DNA"/>
</dbReference>
<dbReference type="Proteomes" id="UP000887116">
    <property type="component" value="Unassembled WGS sequence"/>
</dbReference>
<dbReference type="AlphaFoldDB" id="A0A8X6JX58"/>
<keyword evidence="1" id="KW-0732">Signal</keyword>
<proteinExistence type="predicted"/>
<reference evidence="2" key="1">
    <citation type="submission" date="2020-07" db="EMBL/GenBank/DDBJ databases">
        <title>Multicomponent nature underlies the extraordinary mechanical properties of spider dragline silk.</title>
        <authorList>
            <person name="Kono N."/>
            <person name="Nakamura H."/>
            <person name="Mori M."/>
            <person name="Yoshida Y."/>
            <person name="Ohtoshi R."/>
            <person name="Malay A.D."/>
            <person name="Moran D.A.P."/>
            <person name="Tomita M."/>
            <person name="Numata K."/>
            <person name="Arakawa K."/>
        </authorList>
    </citation>
    <scope>NUCLEOTIDE SEQUENCE</scope>
</reference>
<sequence length="78" mass="8684">MGLPKIALLLFWACYCYATENAYLGDLPLENPDLLGGDILDTLLPRISQRCSIGLISEEYAGKTLRRISSSERRSSAY</sequence>
<accession>A0A8X6JX58</accession>
<evidence type="ECO:0000256" key="1">
    <source>
        <dbReference type="SAM" id="SignalP"/>
    </source>
</evidence>
<feature type="chain" id="PRO_5036467152" evidence="1">
    <location>
        <begin position="19"/>
        <end position="78"/>
    </location>
</feature>
<comment type="caution">
    <text evidence="2">The sequence shown here is derived from an EMBL/GenBank/DDBJ whole genome shotgun (WGS) entry which is preliminary data.</text>
</comment>
<gene>
    <name evidence="2" type="ORF">TNCT_636491</name>
</gene>
<keyword evidence="3" id="KW-1185">Reference proteome</keyword>
<organism evidence="2 3">
    <name type="scientific">Trichonephila clavata</name>
    <name type="common">Joro spider</name>
    <name type="synonym">Nephila clavata</name>
    <dbReference type="NCBI Taxonomy" id="2740835"/>
    <lineage>
        <taxon>Eukaryota</taxon>
        <taxon>Metazoa</taxon>
        <taxon>Ecdysozoa</taxon>
        <taxon>Arthropoda</taxon>
        <taxon>Chelicerata</taxon>
        <taxon>Arachnida</taxon>
        <taxon>Araneae</taxon>
        <taxon>Araneomorphae</taxon>
        <taxon>Entelegynae</taxon>
        <taxon>Araneoidea</taxon>
        <taxon>Nephilidae</taxon>
        <taxon>Trichonephila</taxon>
    </lineage>
</organism>